<dbReference type="RefSeq" id="WP_078275553.1">
    <property type="nucleotide sequence ID" value="NZ_CAACXO010000036.1"/>
</dbReference>
<accession>A0A1T0ABV9</accession>
<dbReference type="EMBL" id="UGQE01000001">
    <property type="protein sequence ID" value="STZ10438.1"/>
    <property type="molecule type" value="Genomic_DNA"/>
</dbReference>
<dbReference type="Gene3D" id="3.10.450.40">
    <property type="match status" value="2"/>
</dbReference>
<dbReference type="EMBL" id="MUXU01000005">
    <property type="protein sequence ID" value="OOR93170.1"/>
    <property type="molecule type" value="Genomic_DNA"/>
</dbReference>
<reference evidence="4 6" key="1">
    <citation type="submission" date="2017-02" db="EMBL/GenBank/DDBJ databases">
        <title>Draft genome sequence of Moraxella caviae CCUG 355 type strain.</title>
        <authorList>
            <person name="Engstrom-Jakobsson H."/>
            <person name="Salva-Serra F."/>
            <person name="Thorell K."/>
            <person name="Gonzales-Siles L."/>
            <person name="Karlsson R."/>
            <person name="Boulund F."/>
            <person name="Engstrand L."/>
            <person name="Moore E."/>
        </authorList>
    </citation>
    <scope>NUCLEOTIDE SEQUENCE [LARGE SCALE GENOMIC DNA]</scope>
    <source>
        <strain evidence="4 6">CCUG 355</strain>
    </source>
</reference>
<reference evidence="5 7" key="2">
    <citation type="submission" date="2018-06" db="EMBL/GenBank/DDBJ databases">
        <authorList>
            <consortium name="Pathogen Informatics"/>
            <person name="Doyle S."/>
        </authorList>
    </citation>
    <scope>NUCLEOTIDE SEQUENCE [LARGE SCALE GENOMIC DNA]</scope>
    <source>
        <strain evidence="5 7">NCTC10293</strain>
    </source>
</reference>
<dbReference type="Proteomes" id="UP000255279">
    <property type="component" value="Unassembled WGS sequence"/>
</dbReference>
<dbReference type="OrthoDB" id="6975080at2"/>
<feature type="domain" description="PepSY" evidence="3">
    <location>
        <begin position="26"/>
        <end position="83"/>
    </location>
</feature>
<organism evidence="4 6">
    <name type="scientific">Moraxella caviae</name>
    <dbReference type="NCBI Taxonomy" id="34060"/>
    <lineage>
        <taxon>Bacteria</taxon>
        <taxon>Pseudomonadati</taxon>
        <taxon>Pseudomonadota</taxon>
        <taxon>Gammaproteobacteria</taxon>
        <taxon>Moraxellales</taxon>
        <taxon>Moraxellaceae</taxon>
        <taxon>Moraxella</taxon>
    </lineage>
</organism>
<evidence type="ECO:0000256" key="1">
    <source>
        <dbReference type="SAM" id="MobiDB-lite"/>
    </source>
</evidence>
<feature type="chain" id="PRO_5036026441" evidence="2">
    <location>
        <begin position="23"/>
        <end position="178"/>
    </location>
</feature>
<feature type="region of interest" description="Disordered" evidence="1">
    <location>
        <begin position="86"/>
        <end position="111"/>
    </location>
</feature>
<feature type="domain" description="PepSY" evidence="3">
    <location>
        <begin position="116"/>
        <end position="173"/>
    </location>
</feature>
<evidence type="ECO:0000313" key="4">
    <source>
        <dbReference type="EMBL" id="OOR93170.1"/>
    </source>
</evidence>
<keyword evidence="2" id="KW-0732">Signal</keyword>
<evidence type="ECO:0000256" key="2">
    <source>
        <dbReference type="SAM" id="SignalP"/>
    </source>
</evidence>
<evidence type="ECO:0000259" key="3">
    <source>
        <dbReference type="Pfam" id="PF03413"/>
    </source>
</evidence>
<proteinExistence type="predicted"/>
<feature type="signal peptide" evidence="2">
    <location>
        <begin position="1"/>
        <end position="22"/>
    </location>
</feature>
<keyword evidence="6" id="KW-1185">Reference proteome</keyword>
<evidence type="ECO:0000313" key="5">
    <source>
        <dbReference type="EMBL" id="STZ10438.1"/>
    </source>
</evidence>
<feature type="compositionally biased region" description="Basic and acidic residues" evidence="1">
    <location>
        <begin position="86"/>
        <end position="110"/>
    </location>
</feature>
<protein>
    <submittedName>
        <fullName evidence="5">Peptidase propeptide and YPEB domain</fullName>
    </submittedName>
</protein>
<sequence>MKLLKTLTLTAALAAASTSTLAASQISASQAASIAAKHIGGQATDVDFERKRSGNYYEVEVKKTNGQEYDVRIDATTGKVLRAHADDDNAKRSHFKSDNAEKHAKADKQGKSAKAAISAEQAADIAAKHVGGRATDVEFERKRTGNFYDVEVKKADGTEYKVRVHAKTGKVLRAQLDD</sequence>
<dbReference type="Proteomes" id="UP000190435">
    <property type="component" value="Unassembled WGS sequence"/>
</dbReference>
<dbReference type="InterPro" id="IPR025711">
    <property type="entry name" value="PepSY"/>
</dbReference>
<gene>
    <name evidence="4" type="ORF">B0181_00560</name>
    <name evidence="5" type="ORF">NCTC10293_00773</name>
</gene>
<evidence type="ECO:0000313" key="7">
    <source>
        <dbReference type="Proteomes" id="UP000255279"/>
    </source>
</evidence>
<dbReference type="AlphaFoldDB" id="A0A1T0ABV9"/>
<evidence type="ECO:0000313" key="6">
    <source>
        <dbReference type="Proteomes" id="UP000190435"/>
    </source>
</evidence>
<dbReference type="Pfam" id="PF03413">
    <property type="entry name" value="PepSY"/>
    <property type="match status" value="2"/>
</dbReference>
<name>A0A1T0ABV9_9GAMM</name>